<keyword evidence="1" id="KW-0472">Membrane</keyword>
<protein>
    <recommendedName>
        <fullName evidence="2">Ubiquitin-like domain-containing protein</fullName>
    </recommendedName>
</protein>
<dbReference type="InterPro" id="IPR029071">
    <property type="entry name" value="Ubiquitin-like_domsf"/>
</dbReference>
<dbReference type="CDD" id="cd17039">
    <property type="entry name" value="Ubl_ubiquitin_like"/>
    <property type="match status" value="1"/>
</dbReference>
<feature type="transmembrane region" description="Helical" evidence="1">
    <location>
        <begin position="179"/>
        <end position="203"/>
    </location>
</feature>
<feature type="transmembrane region" description="Helical" evidence="1">
    <location>
        <begin position="326"/>
        <end position="343"/>
    </location>
</feature>
<accession>A0A0V0QFY5</accession>
<feature type="transmembrane region" description="Helical" evidence="1">
    <location>
        <begin position="248"/>
        <end position="272"/>
    </location>
</feature>
<gene>
    <name evidence="3" type="ORF">PPERSA_08209</name>
</gene>
<dbReference type="AlphaFoldDB" id="A0A0V0QFY5"/>
<comment type="caution">
    <text evidence="3">The sequence shown here is derived from an EMBL/GenBank/DDBJ whole genome shotgun (WGS) entry which is preliminary data.</text>
</comment>
<dbReference type="SUPFAM" id="SSF54236">
    <property type="entry name" value="Ubiquitin-like"/>
    <property type="match status" value="1"/>
</dbReference>
<keyword evidence="1" id="KW-0812">Transmembrane</keyword>
<evidence type="ECO:0000256" key="1">
    <source>
        <dbReference type="SAM" id="Phobius"/>
    </source>
</evidence>
<name>A0A0V0QFY5_PSEPJ</name>
<dbReference type="Proteomes" id="UP000054937">
    <property type="component" value="Unassembled WGS sequence"/>
</dbReference>
<feature type="domain" description="Ubiquitin-like" evidence="2">
    <location>
        <begin position="97"/>
        <end position="175"/>
    </location>
</feature>
<dbReference type="Gene3D" id="3.10.20.90">
    <property type="entry name" value="Phosphatidylinositol 3-kinase Catalytic Subunit, Chain A, domain 1"/>
    <property type="match status" value="1"/>
</dbReference>
<evidence type="ECO:0000313" key="3">
    <source>
        <dbReference type="EMBL" id="KRX01108.1"/>
    </source>
</evidence>
<evidence type="ECO:0000259" key="2">
    <source>
        <dbReference type="PROSITE" id="PS50053"/>
    </source>
</evidence>
<dbReference type="PROSITE" id="PS50053">
    <property type="entry name" value="UBIQUITIN_2"/>
    <property type="match status" value="1"/>
</dbReference>
<feature type="transmembrane region" description="Helical" evidence="1">
    <location>
        <begin position="215"/>
        <end position="236"/>
    </location>
</feature>
<dbReference type="InParanoid" id="A0A0V0QFY5"/>
<feature type="transmembrane region" description="Helical" evidence="1">
    <location>
        <begin position="284"/>
        <end position="306"/>
    </location>
</feature>
<keyword evidence="4" id="KW-1185">Reference proteome</keyword>
<keyword evidence="1" id="KW-1133">Transmembrane helix</keyword>
<dbReference type="Pfam" id="PF00240">
    <property type="entry name" value="ubiquitin"/>
    <property type="match status" value="1"/>
</dbReference>
<evidence type="ECO:0000313" key="4">
    <source>
        <dbReference type="Proteomes" id="UP000054937"/>
    </source>
</evidence>
<reference evidence="3 4" key="1">
    <citation type="journal article" date="2015" name="Sci. Rep.">
        <title>Genome of the facultative scuticociliatosis pathogen Pseudocohnilembus persalinus provides insight into its virulence through horizontal gene transfer.</title>
        <authorList>
            <person name="Xiong J."/>
            <person name="Wang G."/>
            <person name="Cheng J."/>
            <person name="Tian M."/>
            <person name="Pan X."/>
            <person name="Warren A."/>
            <person name="Jiang C."/>
            <person name="Yuan D."/>
            <person name="Miao W."/>
        </authorList>
    </citation>
    <scope>NUCLEOTIDE SEQUENCE [LARGE SCALE GENOMIC DNA]</scope>
    <source>
        <strain evidence="3">36N120E</strain>
    </source>
</reference>
<dbReference type="InterPro" id="IPR000626">
    <property type="entry name" value="Ubiquitin-like_dom"/>
</dbReference>
<organism evidence="3 4">
    <name type="scientific">Pseudocohnilembus persalinus</name>
    <name type="common">Ciliate</name>
    <dbReference type="NCBI Taxonomy" id="266149"/>
    <lineage>
        <taxon>Eukaryota</taxon>
        <taxon>Sar</taxon>
        <taxon>Alveolata</taxon>
        <taxon>Ciliophora</taxon>
        <taxon>Intramacronucleata</taxon>
        <taxon>Oligohymenophorea</taxon>
        <taxon>Scuticociliatia</taxon>
        <taxon>Philasterida</taxon>
        <taxon>Pseudocohnilembidae</taxon>
        <taxon>Pseudocohnilembus</taxon>
    </lineage>
</organism>
<sequence>MMMNSQSQQPFQIIAHYTYRESDTLTKKGQVIESDYYPLLLKPKITCLEIKQKVKEREKVLLGELLVFINDNIQPSSDSELIELQANTKIRIDIFYVQIHHITLTQTRELNITMSLYHDLEILKRKINTIYGGSIQPERQKLEYEGELIEYKQFFKDYKFDQGAVIVLKEKRKPANNSLIGLALVLFIIQMIGSFIFILIELLGINNAQIARGGIVTMTLQIWGFTSSSQLIYPFYYLLNQNQGDSQLIIDVIRICGFFIIFTLIIISLCGFGQRDGIMIKFFSWFYTLLYIAGLTFQILFTAGVLNQTEYQTFYQDFGLPGQTQSIILNMIFGLIPVLLYIFSYQELIKENDANAQENYLEELENNIVQQKLTIIQTQKPNYDSIQDTQLNQPLLFKQKNE</sequence>
<proteinExistence type="predicted"/>
<dbReference type="EMBL" id="LDAU01000176">
    <property type="protein sequence ID" value="KRX01108.1"/>
    <property type="molecule type" value="Genomic_DNA"/>
</dbReference>